<reference evidence="6 7" key="1">
    <citation type="submission" date="2018-01" db="EMBL/GenBank/DDBJ databases">
        <title>The complete genome sequence of Chromatium okenii LaCa, a purple sulfur bacterium with a turbulent life.</title>
        <authorList>
            <person name="Luedin S.M."/>
            <person name="Liechti N."/>
            <person name="Storelli N."/>
            <person name="Danza F."/>
            <person name="Wittwer M."/>
            <person name="Pothier J.F."/>
            <person name="Tonolla M.A."/>
        </authorList>
    </citation>
    <scope>NUCLEOTIDE SEQUENCE [LARGE SCALE GENOMIC DNA]</scope>
    <source>
        <strain evidence="6 7">LaCa</strain>
    </source>
</reference>
<comment type="cofactor">
    <cofactor evidence="1">
        <name>Mg(2+)</name>
        <dbReference type="ChEBI" id="CHEBI:18420"/>
    </cofactor>
</comment>
<dbReference type="RefSeq" id="WP_105072575.1">
    <property type="nucleotide sequence ID" value="NZ_PPGH01000013.1"/>
</dbReference>
<feature type="transmembrane region" description="Helical" evidence="4">
    <location>
        <begin position="334"/>
        <end position="355"/>
    </location>
</feature>
<dbReference type="PANTHER" id="PTHR45138:SF9">
    <property type="entry name" value="DIGUANYLATE CYCLASE DGCM-RELATED"/>
    <property type="match status" value="1"/>
</dbReference>
<comment type="caution">
    <text evidence="6">The sequence shown here is derived from an EMBL/GenBank/DDBJ whole genome shotgun (WGS) entry which is preliminary data.</text>
</comment>
<dbReference type="NCBIfam" id="TIGR00254">
    <property type="entry name" value="GGDEF"/>
    <property type="match status" value="1"/>
</dbReference>
<dbReference type="EMBL" id="PPGH01000013">
    <property type="protein sequence ID" value="PQJ97318.1"/>
    <property type="molecule type" value="Genomic_DNA"/>
</dbReference>
<dbReference type="InterPro" id="IPR050469">
    <property type="entry name" value="Diguanylate_Cyclase"/>
</dbReference>
<keyword evidence="4" id="KW-0472">Membrane</keyword>
<evidence type="ECO:0000313" key="7">
    <source>
        <dbReference type="Proteomes" id="UP000239936"/>
    </source>
</evidence>
<evidence type="ECO:0000256" key="2">
    <source>
        <dbReference type="ARBA" id="ARBA00012528"/>
    </source>
</evidence>
<dbReference type="InterPro" id="IPR029787">
    <property type="entry name" value="Nucleotide_cyclase"/>
</dbReference>
<dbReference type="PANTHER" id="PTHR45138">
    <property type="entry name" value="REGULATORY COMPONENTS OF SENSORY TRANSDUCTION SYSTEM"/>
    <property type="match status" value="1"/>
</dbReference>
<proteinExistence type="predicted"/>
<dbReference type="Pfam" id="PF00990">
    <property type="entry name" value="GGDEF"/>
    <property type="match status" value="1"/>
</dbReference>
<gene>
    <name evidence="6" type="ORF">CXB77_01925</name>
</gene>
<dbReference type="InterPro" id="IPR043128">
    <property type="entry name" value="Rev_trsase/Diguanyl_cyclase"/>
</dbReference>
<dbReference type="Gene3D" id="3.30.70.270">
    <property type="match status" value="1"/>
</dbReference>
<dbReference type="PROSITE" id="PS50887">
    <property type="entry name" value="GGDEF"/>
    <property type="match status" value="1"/>
</dbReference>
<evidence type="ECO:0000313" key="6">
    <source>
        <dbReference type="EMBL" id="PQJ97318.1"/>
    </source>
</evidence>
<evidence type="ECO:0000256" key="1">
    <source>
        <dbReference type="ARBA" id="ARBA00001946"/>
    </source>
</evidence>
<dbReference type="SMART" id="SM00267">
    <property type="entry name" value="GGDEF"/>
    <property type="match status" value="1"/>
</dbReference>
<name>A0A2S7XV11_9GAMM</name>
<keyword evidence="7" id="KW-1185">Reference proteome</keyword>
<comment type="catalytic activity">
    <reaction evidence="3">
        <text>2 GTP = 3',3'-c-di-GMP + 2 diphosphate</text>
        <dbReference type="Rhea" id="RHEA:24898"/>
        <dbReference type="ChEBI" id="CHEBI:33019"/>
        <dbReference type="ChEBI" id="CHEBI:37565"/>
        <dbReference type="ChEBI" id="CHEBI:58805"/>
        <dbReference type="EC" id="2.7.7.65"/>
    </reaction>
</comment>
<dbReference type="AlphaFoldDB" id="A0A2S7XV11"/>
<organism evidence="6 7">
    <name type="scientific">Chromatium okenii</name>
    <dbReference type="NCBI Taxonomy" id="61644"/>
    <lineage>
        <taxon>Bacteria</taxon>
        <taxon>Pseudomonadati</taxon>
        <taxon>Pseudomonadota</taxon>
        <taxon>Gammaproteobacteria</taxon>
        <taxon>Chromatiales</taxon>
        <taxon>Chromatiaceae</taxon>
        <taxon>Chromatium</taxon>
    </lineage>
</organism>
<evidence type="ECO:0000259" key="5">
    <source>
        <dbReference type="PROSITE" id="PS50887"/>
    </source>
</evidence>
<dbReference type="OrthoDB" id="9805474at2"/>
<dbReference type="CDD" id="cd01949">
    <property type="entry name" value="GGDEF"/>
    <property type="match status" value="1"/>
</dbReference>
<keyword evidence="4" id="KW-0812">Transmembrane</keyword>
<evidence type="ECO:0000256" key="4">
    <source>
        <dbReference type="SAM" id="Phobius"/>
    </source>
</evidence>
<dbReference type="InterPro" id="IPR029150">
    <property type="entry name" value="dCache_3"/>
</dbReference>
<sequence length="542" mass="61442">MTIRIVLFVAVSCLIAFSEGIFVWINYHSEQKQFQIFLEQRADYLDSLFKTALDDTALRMQQTAAYIASIPEVQKTFYEGRKAVEAEGGGKGGLQAQIARCRLLSIVSRPWEELERLYDTRQLHFQFGLAATSFLRVHAPEEFGDDLADVRFTIQDALRLKKPTMGFECGRTICGIRGVVPITYNDPDNPQRLTQIGVLEAGTSYQSLLQMVEKSSDTHFAVLLTLSHTRETMWPYHFANYLAKNSAVGNYFIESSLHNETRYLLDHPCTQAILHEFGVSWCHIDQRDIAVSVFPLRDYQNQNDPHRAPVGAIATWYDVTNEIAQLHQNVHNNIIYSVVAFILIEIMLFIAFRIATRKLKQTLSLQTTALRELSIRDQLTSLYNRSYLTECLAKEAIRVQRRHLTNLSLIVIDLDHFKSINDRFGYAVGDQVLIETARLTRSCVRNSDYIFRYGDEEFLVILTDTPLNIAIKLCEDLRQLLVMSAISTLSAGSITASFGVTELTSASTSSVDQLLKDAEQALYQAKIKGHNCIDVVSNSLIK</sequence>
<dbReference type="SUPFAM" id="SSF55073">
    <property type="entry name" value="Nucleotide cyclase"/>
    <property type="match status" value="1"/>
</dbReference>
<dbReference type="InterPro" id="IPR000160">
    <property type="entry name" value="GGDEF_dom"/>
</dbReference>
<dbReference type="FunFam" id="3.30.70.270:FF:000001">
    <property type="entry name" value="Diguanylate cyclase domain protein"/>
    <property type="match status" value="1"/>
</dbReference>
<dbReference type="Proteomes" id="UP000239936">
    <property type="component" value="Unassembled WGS sequence"/>
</dbReference>
<protein>
    <recommendedName>
        <fullName evidence="2">diguanylate cyclase</fullName>
        <ecNumber evidence="2">2.7.7.65</ecNumber>
    </recommendedName>
</protein>
<accession>A0A2S7XV11</accession>
<feature type="domain" description="GGDEF" evidence="5">
    <location>
        <begin position="405"/>
        <end position="538"/>
    </location>
</feature>
<keyword evidence="4" id="KW-1133">Transmembrane helix</keyword>
<dbReference type="EC" id="2.7.7.65" evidence="2"/>
<dbReference type="Pfam" id="PF14827">
    <property type="entry name" value="dCache_3"/>
    <property type="match status" value="1"/>
</dbReference>
<dbReference type="GO" id="GO:0052621">
    <property type="term" value="F:diguanylate cyclase activity"/>
    <property type="evidence" value="ECO:0007669"/>
    <property type="project" value="UniProtKB-EC"/>
</dbReference>
<evidence type="ECO:0000256" key="3">
    <source>
        <dbReference type="ARBA" id="ARBA00034247"/>
    </source>
</evidence>